<dbReference type="InterPro" id="IPR004358">
    <property type="entry name" value="Sig_transdc_His_kin-like_C"/>
</dbReference>
<feature type="compositionally biased region" description="Basic and acidic residues" evidence="8">
    <location>
        <begin position="303"/>
        <end position="312"/>
    </location>
</feature>
<evidence type="ECO:0000256" key="1">
    <source>
        <dbReference type="ARBA" id="ARBA00000085"/>
    </source>
</evidence>
<dbReference type="Gene3D" id="1.10.287.130">
    <property type="match status" value="1"/>
</dbReference>
<dbReference type="GO" id="GO:0016020">
    <property type="term" value="C:membrane"/>
    <property type="evidence" value="ECO:0007669"/>
    <property type="project" value="InterPro"/>
</dbReference>
<dbReference type="SMART" id="SM00387">
    <property type="entry name" value="HATPase_c"/>
    <property type="match status" value="1"/>
</dbReference>
<dbReference type="CDD" id="cd16922">
    <property type="entry name" value="HATPase_EvgS-ArcB-TorS-like"/>
    <property type="match status" value="1"/>
</dbReference>
<dbReference type="InterPro" id="IPR001789">
    <property type="entry name" value="Sig_transdc_resp-reg_receiver"/>
</dbReference>
<dbReference type="PROSITE" id="PS50110">
    <property type="entry name" value="RESPONSE_REGULATORY"/>
    <property type="match status" value="1"/>
</dbReference>
<evidence type="ECO:0000259" key="12">
    <source>
        <dbReference type="PROSITE" id="PS50885"/>
    </source>
</evidence>
<proteinExistence type="predicted"/>
<dbReference type="PANTHER" id="PTHR45339">
    <property type="entry name" value="HYBRID SIGNAL TRANSDUCTION HISTIDINE KINASE J"/>
    <property type="match status" value="1"/>
</dbReference>
<dbReference type="Pfam" id="PF01590">
    <property type="entry name" value="GAF"/>
    <property type="match status" value="1"/>
</dbReference>
<dbReference type="PANTHER" id="PTHR45339:SF1">
    <property type="entry name" value="HYBRID SIGNAL TRANSDUCTION HISTIDINE KINASE J"/>
    <property type="match status" value="1"/>
</dbReference>
<dbReference type="SUPFAM" id="SSF52172">
    <property type="entry name" value="CheY-like"/>
    <property type="match status" value="1"/>
</dbReference>
<dbReference type="SUPFAM" id="SSF47384">
    <property type="entry name" value="Homodimeric domain of signal transducing histidine kinase"/>
    <property type="match status" value="1"/>
</dbReference>
<dbReference type="PROSITE" id="PS50109">
    <property type="entry name" value="HIS_KIN"/>
    <property type="match status" value="1"/>
</dbReference>
<feature type="domain" description="Histidine kinase" evidence="10">
    <location>
        <begin position="740"/>
        <end position="967"/>
    </location>
</feature>
<comment type="caution">
    <text evidence="13">The sequence shown here is derived from an EMBL/GenBank/DDBJ whole genome shotgun (WGS) entry which is preliminary data.</text>
</comment>
<dbReference type="EC" id="2.7.13.3" evidence="2"/>
<sequence>MDSTPRKNCRKLSLAMILFGWFMVLSVGPLTVIGFIEYQEGREAIIKSRFNELSRLNIYLTEEILDSYQNVAHHVTEVIPLAEQLISQMQNGIQSSEDTPAAFVESFEYHLLIEDYFDEFFHLVNFDKYEDVIIGDDEGNVLFTVKSRDDLGKNLLNHALLAETRLAEKLGEVLASAEPRYASAGSYPPANNKDISFFIFPLKNYDKQPVGFIAAALNVNYLSRIFEHADRASESDKTVSYIVGRQGGIHSNKIALFKNRQAVKKTELFRQWERYLDEDSGEYIEEELDNHSIFYVPGYSGHGGERSDHDHASTVSEGTVRNSENEYDPEDGHDHASSLMSSSTDKSAHISRYQGMMGSPVLGTYHHLNLAGTPLAVISEIDEDVAFARVYEFRIRILYIVILTLILVMVIAALVTRSIVKPVRTITSWVRRVSAGDYVHSTVLTGNREIYELSSCFADMTNTLRQVSNDNERRQWLQAGQAGLNDCILGQQELSRFCNNIVNYLCRYLGVEMGALYVFHQDDGRLHRMGTYAWYADKPQPLSFGLGEGMVGQAGQDKQRICVRELSGSALRITSGAGKSVPVSITEVPLVFKDELKGVIELVMVRELTHEQSDFLDHALENIAISLNSVQYRTRADALLEKTTQQSAVLQEQQEELKAVNDELEKRAMILEESREELKAQSEKLQVSNHDLEEKSQQLTLQTEEIQRQNIDIESSRQALEEKAKELEQASKYKSEFLANMSHELRTPLNSLLLLSQMLGDNDEENLTEDQLESIQVIHKGGEELLMLINDILDLSKVEAGKMTVTLEEMVIEELAQNIRDLFNPLAGNKGLDFIVDIHGNVPVSILSDSQRVMQILKNFLSNAFKFTHEGEIAVIVSSVDRPSKFGTQRYIAFAVKDSGIGIPKEKQPLVFEAFRQADGSTSRQYGGTGLGLAISREFSALLGGFVEVESEEGRGTTFTLLLPQGQKCTLVPDVDAQTDDQPETKNITEHQVTAKNDSDIPSPSGAGTPEKADSVSQVPCSGVADVLACFSHKKRQQEIQSLLKANGEAVHFVDSVNAVRETLKTTQYACVVMDSVDEGFNFLTESQNEELQPTVVIYTESLPDEQQYKSLQAFDCTVVMQEEGGEKRLLQEIQRSVKAAKEPETSHDNEDYVSEAVDPDIKAALAGHRILLVDDDLRNVFALSRVLQEADMDVVIADNGRTALEKLKEDEDIELVLMDIMMPVMDGYEAIEKIRALPSFSTLPIIAVTAKSMSENREKCLAVGADDYLAKPIIINRLMALMHRWLTR</sequence>
<dbReference type="FunFam" id="3.30.565.10:FF:000010">
    <property type="entry name" value="Sensor histidine kinase RcsC"/>
    <property type="match status" value="1"/>
</dbReference>
<evidence type="ECO:0000256" key="7">
    <source>
        <dbReference type="SAM" id="Coils"/>
    </source>
</evidence>
<feature type="compositionally biased region" description="Polar residues" evidence="8">
    <location>
        <begin position="313"/>
        <end position="322"/>
    </location>
</feature>
<dbReference type="InterPro" id="IPR029016">
    <property type="entry name" value="GAF-like_dom_sf"/>
</dbReference>
<evidence type="ECO:0000256" key="9">
    <source>
        <dbReference type="SAM" id="Phobius"/>
    </source>
</evidence>
<dbReference type="SUPFAM" id="SSF55874">
    <property type="entry name" value="ATPase domain of HSP90 chaperone/DNA topoisomerase II/histidine kinase"/>
    <property type="match status" value="1"/>
</dbReference>
<dbReference type="InterPro" id="IPR011006">
    <property type="entry name" value="CheY-like_superfamily"/>
</dbReference>
<name>A0A2H9TB52_9ZZZZ</name>
<evidence type="ECO:0000313" key="13">
    <source>
        <dbReference type="EMBL" id="PJE80471.1"/>
    </source>
</evidence>
<feature type="region of interest" description="Disordered" evidence="8">
    <location>
        <begin position="977"/>
        <end position="1017"/>
    </location>
</feature>
<dbReference type="SMART" id="SM00388">
    <property type="entry name" value="HisKA"/>
    <property type="match status" value="1"/>
</dbReference>
<dbReference type="InterPro" id="IPR003018">
    <property type="entry name" value="GAF"/>
</dbReference>
<gene>
    <name evidence="13" type="primary">barA_1</name>
    <name evidence="13" type="ORF">CI610_00554</name>
</gene>
<feature type="compositionally biased region" description="Polar residues" evidence="8">
    <location>
        <begin position="990"/>
        <end position="1002"/>
    </location>
</feature>
<evidence type="ECO:0000256" key="4">
    <source>
        <dbReference type="ARBA" id="ARBA00022679"/>
    </source>
</evidence>
<dbReference type="Gene3D" id="3.30.565.10">
    <property type="entry name" value="Histidine kinase-like ATPase, C-terminal domain"/>
    <property type="match status" value="1"/>
</dbReference>
<dbReference type="Gene3D" id="3.40.50.2300">
    <property type="match status" value="1"/>
</dbReference>
<dbReference type="GO" id="GO:0000155">
    <property type="term" value="F:phosphorelay sensor kinase activity"/>
    <property type="evidence" value="ECO:0007669"/>
    <property type="project" value="InterPro"/>
</dbReference>
<dbReference type="SUPFAM" id="SSF55781">
    <property type="entry name" value="GAF domain-like"/>
    <property type="match status" value="1"/>
</dbReference>
<comment type="catalytic activity">
    <reaction evidence="1">
        <text>ATP + protein L-histidine = ADP + protein N-phospho-L-histidine.</text>
        <dbReference type="EC" id="2.7.13.3"/>
    </reaction>
</comment>
<evidence type="ECO:0000259" key="11">
    <source>
        <dbReference type="PROSITE" id="PS50110"/>
    </source>
</evidence>
<keyword evidence="3" id="KW-0597">Phosphoprotein</keyword>
<dbReference type="EMBL" id="NSIT01000016">
    <property type="protein sequence ID" value="PJE80471.1"/>
    <property type="molecule type" value="Genomic_DNA"/>
</dbReference>
<keyword evidence="9" id="KW-0812">Transmembrane</keyword>
<evidence type="ECO:0000256" key="6">
    <source>
        <dbReference type="ARBA" id="ARBA00023012"/>
    </source>
</evidence>
<keyword evidence="9" id="KW-1133">Transmembrane helix</keyword>
<feature type="region of interest" description="Disordered" evidence="8">
    <location>
        <begin position="303"/>
        <end position="341"/>
    </location>
</feature>
<feature type="coiled-coil region" evidence="7">
    <location>
        <begin position="640"/>
        <end position="733"/>
    </location>
</feature>
<dbReference type="Pfam" id="PF00512">
    <property type="entry name" value="HisKA"/>
    <property type="match status" value="1"/>
</dbReference>
<dbReference type="Pfam" id="PF02518">
    <property type="entry name" value="HATPase_c"/>
    <property type="match status" value="1"/>
</dbReference>
<feature type="domain" description="Response regulatory" evidence="11">
    <location>
        <begin position="1170"/>
        <end position="1287"/>
    </location>
</feature>
<evidence type="ECO:0000256" key="5">
    <source>
        <dbReference type="ARBA" id="ARBA00022777"/>
    </source>
</evidence>
<keyword evidence="5 13" id="KW-0418">Kinase</keyword>
<dbReference type="CDD" id="cd06225">
    <property type="entry name" value="HAMP"/>
    <property type="match status" value="1"/>
</dbReference>
<evidence type="ECO:0000256" key="2">
    <source>
        <dbReference type="ARBA" id="ARBA00012438"/>
    </source>
</evidence>
<evidence type="ECO:0000259" key="10">
    <source>
        <dbReference type="PROSITE" id="PS50109"/>
    </source>
</evidence>
<feature type="transmembrane region" description="Helical" evidence="9">
    <location>
        <begin position="12"/>
        <end position="36"/>
    </location>
</feature>
<keyword evidence="6" id="KW-0902">Two-component regulatory system</keyword>
<dbReference type="Pfam" id="PF00672">
    <property type="entry name" value="HAMP"/>
    <property type="match status" value="1"/>
</dbReference>
<organism evidence="13">
    <name type="scientific">invertebrate metagenome</name>
    <dbReference type="NCBI Taxonomy" id="1711999"/>
    <lineage>
        <taxon>unclassified sequences</taxon>
        <taxon>metagenomes</taxon>
        <taxon>organismal metagenomes</taxon>
    </lineage>
</organism>
<dbReference type="Gene3D" id="6.10.340.10">
    <property type="match status" value="1"/>
</dbReference>
<dbReference type="SUPFAM" id="SSF158472">
    <property type="entry name" value="HAMP domain-like"/>
    <property type="match status" value="1"/>
</dbReference>
<dbReference type="PRINTS" id="PR00344">
    <property type="entry name" value="BCTRLSENSOR"/>
</dbReference>
<dbReference type="InterPro" id="IPR036890">
    <property type="entry name" value="HATPase_C_sf"/>
</dbReference>
<dbReference type="InterPro" id="IPR003660">
    <property type="entry name" value="HAMP_dom"/>
</dbReference>
<protein>
    <recommendedName>
        <fullName evidence="2">histidine kinase</fullName>
        <ecNumber evidence="2">2.7.13.3</ecNumber>
    </recommendedName>
</protein>
<dbReference type="Gene3D" id="3.30.450.40">
    <property type="match status" value="1"/>
</dbReference>
<dbReference type="PROSITE" id="PS50885">
    <property type="entry name" value="HAMP"/>
    <property type="match status" value="1"/>
</dbReference>
<dbReference type="InterPro" id="IPR005467">
    <property type="entry name" value="His_kinase_dom"/>
</dbReference>
<dbReference type="SMART" id="SM00448">
    <property type="entry name" value="REC"/>
    <property type="match status" value="1"/>
</dbReference>
<dbReference type="CDD" id="cd17546">
    <property type="entry name" value="REC_hyHK_CKI1_RcsC-like"/>
    <property type="match status" value="1"/>
</dbReference>
<feature type="domain" description="HAMP" evidence="12">
    <location>
        <begin position="417"/>
        <end position="469"/>
    </location>
</feature>
<keyword evidence="9" id="KW-0472">Membrane</keyword>
<dbReference type="CDD" id="cd00082">
    <property type="entry name" value="HisKA"/>
    <property type="match status" value="1"/>
</dbReference>
<dbReference type="InterPro" id="IPR003594">
    <property type="entry name" value="HATPase_dom"/>
</dbReference>
<evidence type="ECO:0000256" key="3">
    <source>
        <dbReference type="ARBA" id="ARBA00022553"/>
    </source>
</evidence>
<keyword evidence="4 13" id="KW-0808">Transferase</keyword>
<dbReference type="SMART" id="SM00065">
    <property type="entry name" value="GAF"/>
    <property type="match status" value="1"/>
</dbReference>
<keyword evidence="7" id="KW-0175">Coiled coil</keyword>
<reference evidence="13" key="1">
    <citation type="journal article" date="2017" name="Appl. Environ. Microbiol.">
        <title>Molecular characterization of an Endozoicomonas-like organism causing infection in king scallop Pecten maximus L.</title>
        <authorList>
            <person name="Cano I."/>
            <person name="van Aerle R."/>
            <person name="Ross S."/>
            <person name="Verner-Jeffreys D.W."/>
            <person name="Paley R.K."/>
            <person name="Rimmer G."/>
            <person name="Ryder D."/>
            <person name="Hooper P."/>
            <person name="Stone D."/>
            <person name="Feist S.W."/>
        </authorList>
    </citation>
    <scope>NUCLEOTIDE SEQUENCE</scope>
</reference>
<dbReference type="InterPro" id="IPR003661">
    <property type="entry name" value="HisK_dim/P_dom"/>
</dbReference>
<evidence type="ECO:0000256" key="8">
    <source>
        <dbReference type="SAM" id="MobiDB-lite"/>
    </source>
</evidence>
<accession>A0A2H9TB52</accession>
<dbReference type="Pfam" id="PF00072">
    <property type="entry name" value="Response_reg"/>
    <property type="match status" value="1"/>
</dbReference>
<feature type="transmembrane region" description="Helical" evidence="9">
    <location>
        <begin position="397"/>
        <end position="415"/>
    </location>
</feature>
<dbReference type="InterPro" id="IPR036097">
    <property type="entry name" value="HisK_dim/P_sf"/>
</dbReference>